<gene>
    <name evidence="2" type="ORF">BKD30_04425</name>
</gene>
<feature type="region of interest" description="Disordered" evidence="1">
    <location>
        <begin position="1"/>
        <end position="105"/>
    </location>
</feature>
<evidence type="ECO:0000313" key="2">
    <source>
        <dbReference type="EMBL" id="OMH26992.1"/>
    </source>
</evidence>
<dbReference type="EMBL" id="MRDE01000018">
    <property type="protein sequence ID" value="OMH26992.1"/>
    <property type="molecule type" value="Genomic_DNA"/>
</dbReference>
<dbReference type="AlphaFoldDB" id="A0A1R1LHL2"/>
<feature type="compositionally biased region" description="Basic and acidic residues" evidence="1">
    <location>
        <begin position="38"/>
        <end position="54"/>
    </location>
</feature>
<name>A0A1R1LHL2_9MICC</name>
<dbReference type="Proteomes" id="UP000187085">
    <property type="component" value="Unassembled WGS sequence"/>
</dbReference>
<reference evidence="2 3" key="1">
    <citation type="submission" date="2016-12" db="EMBL/GenBank/DDBJ databases">
        <title>Draft genome of Tersicoccus phoenicis 1P05MA.</title>
        <authorList>
            <person name="Nakajima Y."/>
            <person name="Yoshizawa S."/>
            <person name="Nakamura K."/>
            <person name="Ogura Y."/>
            <person name="Hayashi T."/>
            <person name="Kogure K."/>
        </authorList>
    </citation>
    <scope>NUCLEOTIDE SEQUENCE [LARGE SCALE GENOMIC DNA]</scope>
    <source>
        <strain evidence="2 3">1p05MA</strain>
    </source>
</reference>
<protein>
    <submittedName>
        <fullName evidence="2">Uncharacterized protein</fullName>
    </submittedName>
</protein>
<feature type="compositionally biased region" description="Basic and acidic residues" evidence="1">
    <location>
        <begin position="87"/>
        <end position="97"/>
    </location>
</feature>
<sequence>MTRESEARLSADGLSRNLGGEYAQEHGYGDAENYSDGSPKHVPEPPLHGHHDEDAGAPGADAGRTGGHTESAEPSEERTEELEQEAYGERGSGKTDPADYTQAPG</sequence>
<dbReference type="RefSeq" id="WP_076702610.1">
    <property type="nucleotide sequence ID" value="NZ_MRDE01000018.1"/>
</dbReference>
<dbReference type="OrthoDB" id="10000990at2"/>
<organism evidence="2 3">
    <name type="scientific">Tersicoccus phoenicis</name>
    <dbReference type="NCBI Taxonomy" id="554083"/>
    <lineage>
        <taxon>Bacteria</taxon>
        <taxon>Bacillati</taxon>
        <taxon>Actinomycetota</taxon>
        <taxon>Actinomycetes</taxon>
        <taxon>Micrococcales</taxon>
        <taxon>Micrococcaceae</taxon>
        <taxon>Tersicoccus</taxon>
    </lineage>
</organism>
<dbReference type="STRING" id="554083.BKD30_04425"/>
<comment type="caution">
    <text evidence="2">The sequence shown here is derived from an EMBL/GenBank/DDBJ whole genome shotgun (WGS) entry which is preliminary data.</text>
</comment>
<evidence type="ECO:0000256" key="1">
    <source>
        <dbReference type="SAM" id="MobiDB-lite"/>
    </source>
</evidence>
<evidence type="ECO:0000313" key="3">
    <source>
        <dbReference type="Proteomes" id="UP000187085"/>
    </source>
</evidence>
<accession>A0A1R1LHL2</accession>
<proteinExistence type="predicted"/>
<keyword evidence="3" id="KW-1185">Reference proteome</keyword>